<evidence type="ECO:0000259" key="9">
    <source>
        <dbReference type="PROSITE" id="PS50868"/>
    </source>
</evidence>
<reference evidence="11" key="1">
    <citation type="submission" date="2022-12" db="EMBL/GenBank/DDBJ databases">
        <title>Draft genome assemblies for two species of Escallonia (Escalloniales).</title>
        <authorList>
            <person name="Chanderbali A."/>
            <person name="Dervinis C."/>
            <person name="Anghel I."/>
            <person name="Soltis D."/>
            <person name="Soltis P."/>
            <person name="Zapata F."/>
        </authorList>
    </citation>
    <scope>NUCLEOTIDE SEQUENCE</scope>
    <source>
        <strain evidence="11">UCBG92.1500</strain>
        <tissue evidence="11">Leaf</tissue>
    </source>
</reference>
<evidence type="ECO:0000256" key="3">
    <source>
        <dbReference type="ARBA" id="ARBA00022454"/>
    </source>
</evidence>
<evidence type="ECO:0000256" key="8">
    <source>
        <dbReference type="SAM" id="MobiDB-lite"/>
    </source>
</evidence>
<dbReference type="InterPro" id="IPR006560">
    <property type="entry name" value="AWS_dom"/>
</dbReference>
<feature type="compositionally biased region" description="Polar residues" evidence="8">
    <location>
        <begin position="620"/>
        <end position="629"/>
    </location>
</feature>
<dbReference type="AlphaFoldDB" id="A0AA88RMH4"/>
<evidence type="ECO:0000259" key="10">
    <source>
        <dbReference type="PROSITE" id="PS51215"/>
    </source>
</evidence>
<dbReference type="GO" id="GO:0005694">
    <property type="term" value="C:chromosome"/>
    <property type="evidence" value="ECO:0007669"/>
    <property type="project" value="UniProtKB-SubCell"/>
</dbReference>
<dbReference type="GO" id="GO:0032259">
    <property type="term" value="P:methylation"/>
    <property type="evidence" value="ECO:0007669"/>
    <property type="project" value="UniProtKB-KW"/>
</dbReference>
<sequence length="892" mass="99460">MEQREDKRIMVCQCKAPRDGRMGCGDGCLNRMLNIECVKGTCPCRELCSNQQFQKRKYAKLKCFKCGKKGYGLQLQEDLPKGQFLIEYVGEVLDMHAYEARQKEYALNGHKHFYFMTLNGSEFHLTLIILAYLPYCPLFRTSSFTGKPKAYCHGYSSYKKDVDFYAFSRVAEPLRAWFLFGSTIATVNGEELTFDYNYVRVFGAAAKKCVCGSSQCRGYIGGDPLNAEVIVQDDSDEEFLEPDMVFEDGDKNLHNIISATSFSTGTERQGEENLLNIEEMEKHRRPTGHLKITKEMQTPETFLDLKDGIRKSTKKNKPSKKLDTSSKVEGVVSCSVQPSETLVQLDDVKSDITSAAQESLNGPLCAVQTPESSSLTTVLSKLPPDTSDVKRKSKYYIVDKHAVAESAPLIRSSLSLPSVKKGKLKNNTVNANKHREVDNKSPAVPYITKRLVESSNDRFEAVQEKLNELLDAAGGISKRKLQAIMAMGRQFRGLQMLHNIMKRYRREYKKIPILRKLLKILEYLATREILTLEHIASGPPYPGVESFRESILTLTEHIDKQVHQIARNFRDRWIPRHLRKNNFMDRDIGRSESHRSSEVDGVNPSVVATTPVGAGMLEGCSTSGSSCVTNEPKVRKRKSRWDQPAEVKNPDARSPLPKEPKMDPCLKSFSSPQPDITQSVDEDAPPGFWPLVQSNASTAATSHESGGDAKCPFEVVMGHQQERYVSRLSVSYGIPLSIVQQFGVPQEELVESWAVGPGMPFLPFPPLPPYPRGKRETPPVNPPTTSLAAVKDDSGPGISDQNPTSTTGASPQGFRTPFANNQQNLLQAGGPPNSLGRKYFRQQKWNHSKMPPPWIRKRVCSDPKGSYSSEVSVLPEAAAPLGLTAFTAALSE</sequence>
<keyword evidence="4" id="KW-0489">Methyltransferase</keyword>
<feature type="domain" description="AWS" evidence="10">
    <location>
        <begin position="7"/>
        <end position="57"/>
    </location>
</feature>
<feature type="region of interest" description="Disordered" evidence="8">
    <location>
        <begin position="766"/>
        <end position="817"/>
    </location>
</feature>
<evidence type="ECO:0000256" key="6">
    <source>
        <dbReference type="ARBA" id="ARBA00022691"/>
    </source>
</evidence>
<proteinExistence type="predicted"/>
<dbReference type="Gene3D" id="2.170.270.10">
    <property type="entry name" value="SET domain"/>
    <property type="match status" value="1"/>
</dbReference>
<evidence type="ECO:0000256" key="4">
    <source>
        <dbReference type="ARBA" id="ARBA00022603"/>
    </source>
</evidence>
<comment type="caution">
    <text evidence="11">The sequence shown here is derived from an EMBL/GenBank/DDBJ whole genome shotgun (WGS) entry which is preliminary data.</text>
</comment>
<name>A0AA88RMH4_9ASTE</name>
<dbReference type="InterPro" id="IPR050777">
    <property type="entry name" value="SET2_Histone-Lys_MeTrsfase"/>
</dbReference>
<feature type="compositionally biased region" description="Polar residues" evidence="8">
    <location>
        <begin position="799"/>
        <end position="810"/>
    </location>
</feature>
<dbReference type="Proteomes" id="UP001187471">
    <property type="component" value="Unassembled WGS sequence"/>
</dbReference>
<dbReference type="InterPro" id="IPR003616">
    <property type="entry name" value="Post-SET_dom"/>
</dbReference>
<evidence type="ECO:0000256" key="2">
    <source>
        <dbReference type="ARBA" id="ARBA00004286"/>
    </source>
</evidence>
<feature type="region of interest" description="Disordered" evidence="8">
    <location>
        <begin position="620"/>
        <end position="682"/>
    </location>
</feature>
<keyword evidence="3" id="KW-0158">Chromosome</keyword>
<accession>A0AA88RMH4</accession>
<keyword evidence="12" id="KW-1185">Reference proteome</keyword>
<dbReference type="GO" id="GO:0005634">
    <property type="term" value="C:nucleus"/>
    <property type="evidence" value="ECO:0007669"/>
    <property type="project" value="UniProtKB-SubCell"/>
</dbReference>
<dbReference type="SUPFAM" id="SSF82199">
    <property type="entry name" value="SET domain"/>
    <property type="match status" value="2"/>
</dbReference>
<dbReference type="GO" id="GO:0042054">
    <property type="term" value="F:histone methyltransferase activity"/>
    <property type="evidence" value="ECO:0007669"/>
    <property type="project" value="InterPro"/>
</dbReference>
<dbReference type="PROSITE" id="PS51215">
    <property type="entry name" value="AWS"/>
    <property type="match status" value="1"/>
</dbReference>
<dbReference type="Pfam" id="PF17907">
    <property type="entry name" value="AWS"/>
    <property type="match status" value="1"/>
</dbReference>
<dbReference type="InterPro" id="IPR046341">
    <property type="entry name" value="SET_dom_sf"/>
</dbReference>
<keyword evidence="5" id="KW-0808">Transferase</keyword>
<protein>
    <recommendedName>
        <fullName evidence="13">Histone-lysine N-methyltransferase ASHH2</fullName>
    </recommendedName>
</protein>
<feature type="compositionally biased region" description="Basic and acidic residues" evidence="8">
    <location>
        <begin position="640"/>
        <end position="664"/>
    </location>
</feature>
<keyword evidence="6" id="KW-0949">S-adenosyl-L-methionine</keyword>
<evidence type="ECO:0000313" key="12">
    <source>
        <dbReference type="Proteomes" id="UP001187471"/>
    </source>
</evidence>
<evidence type="ECO:0000256" key="1">
    <source>
        <dbReference type="ARBA" id="ARBA00004123"/>
    </source>
</evidence>
<evidence type="ECO:0000256" key="5">
    <source>
        <dbReference type="ARBA" id="ARBA00022679"/>
    </source>
</evidence>
<feature type="domain" description="Post-SET" evidence="9">
    <location>
        <begin position="205"/>
        <end position="221"/>
    </location>
</feature>
<evidence type="ECO:0008006" key="13">
    <source>
        <dbReference type="Google" id="ProtNLM"/>
    </source>
</evidence>
<dbReference type="SMART" id="SM00570">
    <property type="entry name" value="AWS"/>
    <property type="match status" value="1"/>
</dbReference>
<comment type="subcellular location">
    <subcellularLocation>
        <location evidence="2">Chromosome</location>
    </subcellularLocation>
    <subcellularLocation>
        <location evidence="1">Nucleus</location>
    </subcellularLocation>
</comment>
<dbReference type="EMBL" id="JAVXUO010000440">
    <property type="protein sequence ID" value="KAK2992062.1"/>
    <property type="molecule type" value="Genomic_DNA"/>
</dbReference>
<keyword evidence="7" id="KW-0539">Nucleus</keyword>
<organism evidence="11 12">
    <name type="scientific">Escallonia rubra</name>
    <dbReference type="NCBI Taxonomy" id="112253"/>
    <lineage>
        <taxon>Eukaryota</taxon>
        <taxon>Viridiplantae</taxon>
        <taxon>Streptophyta</taxon>
        <taxon>Embryophyta</taxon>
        <taxon>Tracheophyta</taxon>
        <taxon>Spermatophyta</taxon>
        <taxon>Magnoliopsida</taxon>
        <taxon>eudicotyledons</taxon>
        <taxon>Gunneridae</taxon>
        <taxon>Pentapetalae</taxon>
        <taxon>asterids</taxon>
        <taxon>campanulids</taxon>
        <taxon>Escalloniales</taxon>
        <taxon>Escalloniaceae</taxon>
        <taxon>Escallonia</taxon>
    </lineage>
</organism>
<gene>
    <name evidence="11" type="ORF">RJ640_016992</name>
</gene>
<dbReference type="PROSITE" id="PS50868">
    <property type="entry name" value="POST_SET"/>
    <property type="match status" value="1"/>
</dbReference>
<dbReference type="PANTHER" id="PTHR22884">
    <property type="entry name" value="SET DOMAIN PROTEINS"/>
    <property type="match status" value="1"/>
</dbReference>
<feature type="compositionally biased region" description="Polar residues" evidence="8">
    <location>
        <begin position="668"/>
        <end position="679"/>
    </location>
</feature>
<evidence type="ECO:0000256" key="7">
    <source>
        <dbReference type="ARBA" id="ARBA00023242"/>
    </source>
</evidence>
<evidence type="ECO:0000313" key="11">
    <source>
        <dbReference type="EMBL" id="KAK2992062.1"/>
    </source>
</evidence>